<dbReference type="Pfam" id="PF09684">
    <property type="entry name" value="Tail_P2_I"/>
    <property type="match status" value="1"/>
</dbReference>
<dbReference type="EMBL" id="DVJM01000200">
    <property type="protein sequence ID" value="HIS79556.1"/>
    <property type="molecule type" value="Genomic_DNA"/>
</dbReference>
<dbReference type="NCBIfam" id="TIGR02242">
    <property type="entry name" value="tail_TIGR02242"/>
    <property type="match status" value="1"/>
</dbReference>
<evidence type="ECO:0000313" key="2">
    <source>
        <dbReference type="Proteomes" id="UP000824141"/>
    </source>
</evidence>
<accession>A0A9D1FTC7</accession>
<reference evidence="1" key="2">
    <citation type="journal article" date="2021" name="PeerJ">
        <title>Extensive microbial diversity within the chicken gut microbiome revealed by metagenomics and culture.</title>
        <authorList>
            <person name="Gilroy R."/>
            <person name="Ravi A."/>
            <person name="Getino M."/>
            <person name="Pursley I."/>
            <person name="Horton D.L."/>
            <person name="Alikhan N.F."/>
            <person name="Baker D."/>
            <person name="Gharbi K."/>
            <person name="Hall N."/>
            <person name="Watson M."/>
            <person name="Adriaenssens E.M."/>
            <person name="Foster-Nyarko E."/>
            <person name="Jarju S."/>
            <person name="Secka A."/>
            <person name="Antonio M."/>
            <person name="Oren A."/>
            <person name="Chaudhuri R.R."/>
            <person name="La Ragione R."/>
            <person name="Hildebrand F."/>
            <person name="Pallen M.J."/>
        </authorList>
    </citation>
    <scope>NUCLEOTIDE SEQUENCE</scope>
    <source>
        <strain evidence="1">6086</strain>
    </source>
</reference>
<evidence type="ECO:0008006" key="3">
    <source>
        <dbReference type="Google" id="ProtNLM"/>
    </source>
</evidence>
<gene>
    <name evidence="1" type="ORF">IAD03_09325</name>
</gene>
<dbReference type="AlphaFoldDB" id="A0A9D1FTC7"/>
<dbReference type="InterPro" id="IPR006521">
    <property type="entry name" value="Tail_protein_I"/>
</dbReference>
<comment type="caution">
    <text evidence="1">The sequence shown here is derived from an EMBL/GenBank/DDBJ whole genome shotgun (WGS) entry which is preliminary data.</text>
</comment>
<evidence type="ECO:0000313" key="1">
    <source>
        <dbReference type="EMBL" id="HIS79556.1"/>
    </source>
</evidence>
<dbReference type="InterPro" id="IPR011748">
    <property type="entry name" value="Unchr_phage_tail-like"/>
</dbReference>
<sequence length="354" mass="39109">MAALVKKYRIGKNRLAQGLLKGFSLSDSGELRASGEASRRLVYLGALDGVQPDFAWGRLAFEAELGDGMALGVRIFASNEARFVRKGVLTEVDDFLLDESVGEEPKAALFLAAGCLEAVGVTDLLLNGLSGRYLWISVEVLGTGNAVLKNFRVYSPEDNFFNSFPEVYRTDGDFFRRYLSIFNVMYADFQEKIDALDQYLDLDTAPTALLPVFAHWLGLELDGNFLDDSQLRILLKNAFSLICAKGTRKAIVGVVRILTDAPVYVLERQSSQGKEAPYDFTVLLQCVPDERLYSQLKFLINQFKPLRSRVSLVFLDNCGRLDSFACLDLNAAVSEPEPGRADKGAALNGLVCLQ</sequence>
<organism evidence="1 2">
    <name type="scientific">Candidatus Caccousia stercoris</name>
    <dbReference type="NCBI Taxonomy" id="2840723"/>
    <lineage>
        <taxon>Bacteria</taxon>
        <taxon>Bacillati</taxon>
        <taxon>Bacillota</taxon>
        <taxon>Clostridia</taxon>
        <taxon>Eubacteriales</taxon>
        <taxon>Oscillospiraceae</taxon>
        <taxon>Oscillospiraceae incertae sedis</taxon>
        <taxon>Candidatus Caccousia</taxon>
    </lineage>
</organism>
<protein>
    <recommendedName>
        <fullName evidence="3">Phage tail protein</fullName>
    </recommendedName>
</protein>
<name>A0A9D1FTC7_9FIRM</name>
<proteinExistence type="predicted"/>
<reference evidence="1" key="1">
    <citation type="submission" date="2020-10" db="EMBL/GenBank/DDBJ databases">
        <authorList>
            <person name="Gilroy R."/>
        </authorList>
    </citation>
    <scope>NUCLEOTIDE SEQUENCE</scope>
    <source>
        <strain evidence="1">6086</strain>
    </source>
</reference>
<dbReference type="Proteomes" id="UP000824141">
    <property type="component" value="Unassembled WGS sequence"/>
</dbReference>